<reference evidence="1" key="1">
    <citation type="submission" date="2016-10" db="EMBL/GenBank/DDBJ databases">
        <authorList>
            <person name="de Groot N.N."/>
        </authorList>
    </citation>
    <scope>NUCLEOTIDE SEQUENCE</scope>
</reference>
<gene>
    <name evidence="1" type="ORF">MNB_SV-5-794</name>
</gene>
<proteinExistence type="predicted"/>
<evidence type="ECO:0000313" key="1">
    <source>
        <dbReference type="EMBL" id="SFZ97726.1"/>
    </source>
</evidence>
<name>A0A1W1ECJ4_9ZZZZ</name>
<sequence length="137" mass="15487">MAMVGGFILNLSGKIVQETSVQYRKEQAILYAKSYTELAIMAATSQNCVKKISGDIGPSQDDVLEGQGYHAEVYIQYVGSYNNCTTSTIKYTNSQHNILLIDTYIRYRDPDHPNSLTTIPWSLNPGYTFHRRTIQKL</sequence>
<organism evidence="1">
    <name type="scientific">hydrothermal vent metagenome</name>
    <dbReference type="NCBI Taxonomy" id="652676"/>
    <lineage>
        <taxon>unclassified sequences</taxon>
        <taxon>metagenomes</taxon>
        <taxon>ecological metagenomes</taxon>
    </lineage>
</organism>
<accession>A0A1W1ECJ4</accession>
<dbReference type="AlphaFoldDB" id="A0A1W1ECJ4"/>
<protein>
    <submittedName>
        <fullName evidence="1">Uncharacterized protein</fullName>
    </submittedName>
</protein>
<dbReference type="EMBL" id="FPKX01000018">
    <property type="protein sequence ID" value="SFZ97726.1"/>
    <property type="molecule type" value="Genomic_DNA"/>
</dbReference>